<proteinExistence type="predicted"/>
<evidence type="ECO:0000313" key="1">
    <source>
        <dbReference type="EMBL" id="AQT28689.1"/>
    </source>
</evidence>
<reference evidence="1 2" key="1">
    <citation type="submission" date="2017-01" db="EMBL/GenBank/DDBJ databases">
        <authorList>
            <person name="Mah S.A."/>
            <person name="Swanson W.J."/>
            <person name="Moy G.W."/>
            <person name="Vacquier V.D."/>
        </authorList>
    </citation>
    <scope>NUCLEOTIDE SEQUENCE [LARGE SCALE GENOMIC DNA]</scope>
</reference>
<protein>
    <submittedName>
        <fullName evidence="1">Uncharacterized protein</fullName>
    </submittedName>
</protein>
<accession>A0A1S6L3F8</accession>
<dbReference type="Proteomes" id="UP000221250">
    <property type="component" value="Segment"/>
</dbReference>
<keyword evidence="2" id="KW-1185">Reference proteome</keyword>
<name>A0A1S6L3F8_9CAUD</name>
<dbReference type="EMBL" id="KY448244">
    <property type="protein sequence ID" value="AQT28689.1"/>
    <property type="molecule type" value="Genomic_DNA"/>
</dbReference>
<sequence length="112" mass="13311">MTAIVKHISVHPNFRYVRRTGIFDDLDTKSCLDRHRSNKQRARQKVLRNAENFDFNKKSEFVTPAFVYYKKKSEVDQQFPAQHPLHGFDLERMLEIELGKSDAFIQRDPDKE</sequence>
<organism evidence="1 2">
    <name type="scientific">Erwinia phage vB_EamM_Yoloswag</name>
    <dbReference type="NCBI Taxonomy" id="1958956"/>
    <lineage>
        <taxon>Viruses</taxon>
        <taxon>Duplodnaviria</taxon>
        <taxon>Heunggongvirae</taxon>
        <taxon>Uroviricota</taxon>
        <taxon>Caudoviricetes</taxon>
        <taxon>Yoloswagvirus</taxon>
        <taxon>Yoloswagvirus yoloswag</taxon>
    </lineage>
</organism>
<evidence type="ECO:0000313" key="2">
    <source>
        <dbReference type="Proteomes" id="UP000221250"/>
    </source>
</evidence>
<gene>
    <name evidence="1" type="ORF">YOLOSWAG_211</name>
</gene>